<keyword evidence="1" id="KW-0472">Membrane</keyword>
<dbReference type="AlphaFoldDB" id="A0A3M7PEM1"/>
<dbReference type="Proteomes" id="UP000276133">
    <property type="component" value="Unassembled WGS sequence"/>
</dbReference>
<accession>A0A3M7PEM1</accession>
<evidence type="ECO:0000256" key="1">
    <source>
        <dbReference type="SAM" id="Phobius"/>
    </source>
</evidence>
<sequence>MVHYSTESCSSLILFGDELISDMSSWSIFSHLAGLFRLSFNIISAFKFLIRFGLYISNKIKDLMSIGKKTSLDALQICLRVLSQVQLSII</sequence>
<evidence type="ECO:0000313" key="3">
    <source>
        <dbReference type="Proteomes" id="UP000276133"/>
    </source>
</evidence>
<organism evidence="2 3">
    <name type="scientific">Brachionus plicatilis</name>
    <name type="common">Marine rotifer</name>
    <name type="synonym">Brachionus muelleri</name>
    <dbReference type="NCBI Taxonomy" id="10195"/>
    <lineage>
        <taxon>Eukaryota</taxon>
        <taxon>Metazoa</taxon>
        <taxon>Spiralia</taxon>
        <taxon>Gnathifera</taxon>
        <taxon>Rotifera</taxon>
        <taxon>Eurotatoria</taxon>
        <taxon>Monogononta</taxon>
        <taxon>Pseudotrocha</taxon>
        <taxon>Ploima</taxon>
        <taxon>Brachionidae</taxon>
        <taxon>Brachionus</taxon>
    </lineage>
</organism>
<proteinExistence type="predicted"/>
<reference evidence="2 3" key="1">
    <citation type="journal article" date="2018" name="Sci. Rep.">
        <title>Genomic signatures of local adaptation to the degree of environmental predictability in rotifers.</title>
        <authorList>
            <person name="Franch-Gras L."/>
            <person name="Hahn C."/>
            <person name="Garcia-Roger E.M."/>
            <person name="Carmona M.J."/>
            <person name="Serra M."/>
            <person name="Gomez A."/>
        </authorList>
    </citation>
    <scope>NUCLEOTIDE SEQUENCE [LARGE SCALE GENOMIC DNA]</scope>
    <source>
        <strain evidence="2">HYR1</strain>
    </source>
</reference>
<comment type="caution">
    <text evidence="2">The sequence shown here is derived from an EMBL/GenBank/DDBJ whole genome shotgun (WGS) entry which is preliminary data.</text>
</comment>
<keyword evidence="3" id="KW-1185">Reference proteome</keyword>
<protein>
    <submittedName>
        <fullName evidence="2">Uncharacterized protein</fullName>
    </submittedName>
</protein>
<keyword evidence="1" id="KW-1133">Transmembrane helix</keyword>
<dbReference type="EMBL" id="REGN01011376">
    <property type="protein sequence ID" value="RMZ97502.1"/>
    <property type="molecule type" value="Genomic_DNA"/>
</dbReference>
<evidence type="ECO:0000313" key="2">
    <source>
        <dbReference type="EMBL" id="RMZ97502.1"/>
    </source>
</evidence>
<keyword evidence="1" id="KW-0812">Transmembrane</keyword>
<name>A0A3M7PEM1_BRAPC</name>
<gene>
    <name evidence="2" type="ORF">BpHYR1_040996</name>
</gene>
<feature type="transmembrane region" description="Helical" evidence="1">
    <location>
        <begin position="28"/>
        <end position="50"/>
    </location>
</feature>